<sequence length="198" mass="21206">MARPAILRGPGPLTTISTPEAGRANGSRCLCGRCDAAATSPPQSRRWFIAGGVRVSGFLGGGAPIPDGHRKGFGGGSRDLAVGGTARRRWRRWPRFWRRAVGGVGARRGSEAAVVIGGRLWVRAARRRRPPEVVVGGGGVGAADGDGAAGRGWWSEMRKMRGSGRRRLGRDVWRFLGADAGARCSFSERTRLLFFLGW</sequence>
<dbReference type="AlphaFoldDB" id="A0A2T7EML8"/>
<keyword evidence="3" id="KW-1185">Reference proteome</keyword>
<organism evidence="2 3">
    <name type="scientific">Panicum hallii var. hallii</name>
    <dbReference type="NCBI Taxonomy" id="1504633"/>
    <lineage>
        <taxon>Eukaryota</taxon>
        <taxon>Viridiplantae</taxon>
        <taxon>Streptophyta</taxon>
        <taxon>Embryophyta</taxon>
        <taxon>Tracheophyta</taxon>
        <taxon>Spermatophyta</taxon>
        <taxon>Magnoliopsida</taxon>
        <taxon>Liliopsida</taxon>
        <taxon>Poales</taxon>
        <taxon>Poaceae</taxon>
        <taxon>PACMAD clade</taxon>
        <taxon>Panicoideae</taxon>
        <taxon>Panicodae</taxon>
        <taxon>Paniceae</taxon>
        <taxon>Panicinae</taxon>
        <taxon>Panicum</taxon>
        <taxon>Panicum sect. Panicum</taxon>
    </lineage>
</organism>
<evidence type="ECO:0000256" key="1">
    <source>
        <dbReference type="SAM" id="MobiDB-lite"/>
    </source>
</evidence>
<protein>
    <submittedName>
        <fullName evidence="2">Uncharacterized protein</fullName>
    </submittedName>
</protein>
<gene>
    <name evidence="2" type="ORF">GQ55_2G080200</name>
</gene>
<feature type="region of interest" description="Disordered" evidence="1">
    <location>
        <begin position="1"/>
        <end position="20"/>
    </location>
</feature>
<dbReference type="EMBL" id="CM009750">
    <property type="protein sequence ID" value="PUZ69084.1"/>
    <property type="molecule type" value="Genomic_DNA"/>
</dbReference>
<accession>A0A2T7EML8</accession>
<evidence type="ECO:0000313" key="3">
    <source>
        <dbReference type="Proteomes" id="UP000244336"/>
    </source>
</evidence>
<reference evidence="2 3" key="1">
    <citation type="submission" date="2018-04" db="EMBL/GenBank/DDBJ databases">
        <title>WGS assembly of Panicum hallii var. hallii HAL2.</title>
        <authorList>
            <person name="Lovell J."/>
            <person name="Jenkins J."/>
            <person name="Lowry D."/>
            <person name="Mamidi S."/>
            <person name="Sreedasyam A."/>
            <person name="Weng X."/>
            <person name="Barry K."/>
            <person name="Bonette J."/>
            <person name="Campitelli B."/>
            <person name="Daum C."/>
            <person name="Gordon S."/>
            <person name="Gould B."/>
            <person name="Lipzen A."/>
            <person name="MacQueen A."/>
            <person name="Palacio-Mejia J."/>
            <person name="Plott C."/>
            <person name="Shakirov E."/>
            <person name="Shu S."/>
            <person name="Yoshinaga Y."/>
            <person name="Zane M."/>
            <person name="Rokhsar D."/>
            <person name="Grimwood J."/>
            <person name="Schmutz J."/>
            <person name="Juenger T."/>
        </authorList>
    </citation>
    <scope>NUCLEOTIDE SEQUENCE [LARGE SCALE GENOMIC DNA]</scope>
    <source>
        <strain evidence="3">cv. HAL2</strain>
    </source>
</reference>
<name>A0A2T7EML8_9POAL</name>
<evidence type="ECO:0000313" key="2">
    <source>
        <dbReference type="EMBL" id="PUZ69084.1"/>
    </source>
</evidence>
<dbReference type="Proteomes" id="UP000244336">
    <property type="component" value="Chromosome 2"/>
</dbReference>
<dbReference type="Gramene" id="PUZ69084">
    <property type="protein sequence ID" value="PUZ69084"/>
    <property type="gene ID" value="GQ55_2G080200"/>
</dbReference>
<proteinExistence type="predicted"/>